<dbReference type="GO" id="GO:0003677">
    <property type="term" value="F:DNA binding"/>
    <property type="evidence" value="ECO:0007669"/>
    <property type="project" value="InterPro"/>
</dbReference>
<accession>A0A6C0E2P5</accession>
<organism evidence="2">
    <name type="scientific">viral metagenome</name>
    <dbReference type="NCBI Taxonomy" id="1070528"/>
    <lineage>
        <taxon>unclassified sequences</taxon>
        <taxon>metagenomes</taxon>
        <taxon>organismal metagenomes</taxon>
    </lineage>
</organism>
<reference evidence="2" key="1">
    <citation type="journal article" date="2020" name="Nature">
        <title>Giant virus diversity and host interactions through global metagenomics.</title>
        <authorList>
            <person name="Schulz F."/>
            <person name="Roux S."/>
            <person name="Paez-Espino D."/>
            <person name="Jungbluth S."/>
            <person name="Walsh D.A."/>
            <person name="Denef V.J."/>
            <person name="McMahon K.D."/>
            <person name="Konstantinidis K.T."/>
            <person name="Eloe-Fadrosh E.A."/>
            <person name="Kyrpides N.C."/>
            <person name="Woyke T."/>
        </authorList>
    </citation>
    <scope>NUCLEOTIDE SEQUENCE</scope>
    <source>
        <strain evidence="2">GVMAG-M-3300023179-116</strain>
    </source>
</reference>
<dbReference type="EMBL" id="MN739731">
    <property type="protein sequence ID" value="QHT23386.1"/>
    <property type="molecule type" value="Genomic_DNA"/>
</dbReference>
<dbReference type="InterPro" id="IPR043928">
    <property type="entry name" value="DNVP"/>
</dbReference>
<evidence type="ECO:0000313" key="2">
    <source>
        <dbReference type="EMBL" id="QHT23386.1"/>
    </source>
</evidence>
<dbReference type="GO" id="GO:0051276">
    <property type="term" value="P:chromosome organization"/>
    <property type="evidence" value="ECO:0007669"/>
    <property type="project" value="InterPro"/>
</dbReference>
<dbReference type="Pfam" id="PF19060">
    <property type="entry name" value="DVNP"/>
    <property type="match status" value="1"/>
</dbReference>
<dbReference type="AlphaFoldDB" id="A0A6C0E2P5"/>
<name>A0A6C0E2P5_9ZZZZ</name>
<feature type="compositionally biased region" description="Basic residues" evidence="1">
    <location>
        <begin position="87"/>
        <end position="106"/>
    </location>
</feature>
<proteinExistence type="predicted"/>
<sequence length="106" mass="12424">MTRYSKNAHGHYVIKGKTYERLMGSRAEVWHGTAYKTSGELCKHHLMQNKHGRIVSKAKHETAKREKRLLKAGYGTKKGKFGYVKVGTKHHRRHHKSSKKHSRRRH</sequence>
<evidence type="ECO:0000256" key="1">
    <source>
        <dbReference type="SAM" id="MobiDB-lite"/>
    </source>
</evidence>
<feature type="region of interest" description="Disordered" evidence="1">
    <location>
        <begin position="80"/>
        <end position="106"/>
    </location>
</feature>
<protein>
    <submittedName>
        <fullName evidence="2">Uncharacterized protein</fullName>
    </submittedName>
</protein>